<dbReference type="InterPro" id="IPR027785">
    <property type="entry name" value="UvrD-like_helicase_C"/>
</dbReference>
<dbReference type="Pfam" id="PF14490">
    <property type="entry name" value="HHH_RecD2"/>
    <property type="match status" value="1"/>
</dbReference>
<dbReference type="EMBL" id="QSHO01000020">
    <property type="protein sequence ID" value="RHC13494.1"/>
    <property type="molecule type" value="Genomic_DNA"/>
</dbReference>
<feature type="coiled-coil region" evidence="3">
    <location>
        <begin position="713"/>
        <end position="740"/>
    </location>
</feature>
<dbReference type="Gene3D" id="1.10.10.2220">
    <property type="match status" value="1"/>
</dbReference>
<comment type="caution">
    <text evidence="5">The sequence shown here is derived from an EMBL/GenBank/DDBJ whole genome shotgun (WGS) entry which is preliminary data.</text>
</comment>
<dbReference type="InterPro" id="IPR003593">
    <property type="entry name" value="AAA+_ATPase"/>
</dbReference>
<dbReference type="SUPFAM" id="SSF52540">
    <property type="entry name" value="P-loop containing nucleoside triphosphate hydrolases"/>
    <property type="match status" value="1"/>
</dbReference>
<evidence type="ECO:0000313" key="6">
    <source>
        <dbReference type="Proteomes" id="UP000283513"/>
    </source>
</evidence>
<dbReference type="Pfam" id="PF13538">
    <property type="entry name" value="UvrD_C_2"/>
    <property type="match status" value="1"/>
</dbReference>
<dbReference type="Pfam" id="PF18335">
    <property type="entry name" value="SH3_13"/>
    <property type="match status" value="1"/>
</dbReference>
<evidence type="ECO:0000256" key="2">
    <source>
        <dbReference type="ARBA" id="ARBA00022840"/>
    </source>
</evidence>
<dbReference type="CDD" id="cd17933">
    <property type="entry name" value="DEXSc_RecD-like"/>
    <property type="match status" value="1"/>
</dbReference>
<dbReference type="Pfam" id="PF14520">
    <property type="entry name" value="HHH_5"/>
    <property type="match status" value="1"/>
</dbReference>
<organism evidence="5 6">
    <name type="scientific">Roseburia intestinalis</name>
    <dbReference type="NCBI Taxonomy" id="166486"/>
    <lineage>
        <taxon>Bacteria</taxon>
        <taxon>Bacillati</taxon>
        <taxon>Bacillota</taxon>
        <taxon>Clostridia</taxon>
        <taxon>Lachnospirales</taxon>
        <taxon>Lachnospiraceae</taxon>
        <taxon>Roseburia</taxon>
    </lineage>
</organism>
<dbReference type="GO" id="GO:0005524">
    <property type="term" value="F:ATP binding"/>
    <property type="evidence" value="ECO:0007669"/>
    <property type="project" value="UniProtKB-KW"/>
</dbReference>
<feature type="domain" description="AAA+ ATPase" evidence="4">
    <location>
        <begin position="329"/>
        <end position="470"/>
    </location>
</feature>
<keyword evidence="1" id="KW-0547">Nucleotide-binding</keyword>
<proteinExistence type="predicted"/>
<dbReference type="Gene3D" id="3.40.50.300">
    <property type="entry name" value="P-loop containing nucleotide triphosphate hydrolases"/>
    <property type="match status" value="2"/>
</dbReference>
<dbReference type="SMART" id="SM00382">
    <property type="entry name" value="AAA"/>
    <property type="match status" value="1"/>
</dbReference>
<dbReference type="InterPro" id="IPR041451">
    <property type="entry name" value="RecD2_SH13"/>
</dbReference>
<dbReference type="SUPFAM" id="SSF47781">
    <property type="entry name" value="RuvA domain 2-like"/>
    <property type="match status" value="1"/>
</dbReference>
<dbReference type="Pfam" id="PF23139">
    <property type="entry name" value="OB_YrrC"/>
    <property type="match status" value="1"/>
</dbReference>
<dbReference type="AlphaFoldDB" id="A0A3R6EIH3"/>
<reference evidence="5 6" key="1">
    <citation type="submission" date="2018-08" db="EMBL/GenBank/DDBJ databases">
        <title>A genome reference for cultivated species of the human gut microbiota.</title>
        <authorList>
            <person name="Zou Y."/>
            <person name="Xue W."/>
            <person name="Luo G."/>
        </authorList>
    </citation>
    <scope>NUCLEOTIDE SEQUENCE [LARGE SCALE GENOMIC DNA]</scope>
    <source>
        <strain evidence="5 6">AM37-1AC</strain>
    </source>
</reference>
<evidence type="ECO:0000313" key="5">
    <source>
        <dbReference type="EMBL" id="RHC13494.1"/>
    </source>
</evidence>
<evidence type="ECO:0000259" key="4">
    <source>
        <dbReference type="SMART" id="SM00382"/>
    </source>
</evidence>
<dbReference type="Gene3D" id="2.30.30.940">
    <property type="match status" value="1"/>
</dbReference>
<dbReference type="GO" id="GO:0009338">
    <property type="term" value="C:exodeoxyribonuclease V complex"/>
    <property type="evidence" value="ECO:0007669"/>
    <property type="project" value="TreeGrafter"/>
</dbReference>
<dbReference type="InterPro" id="IPR010994">
    <property type="entry name" value="RuvA_2-like"/>
</dbReference>
<gene>
    <name evidence="5" type="ORF">DW856_17010</name>
</gene>
<keyword evidence="3" id="KW-0175">Coiled coil</keyword>
<protein>
    <submittedName>
        <fullName evidence="5">ATP-dependent RecD-like DNA helicase</fullName>
    </submittedName>
</protein>
<dbReference type="InterPro" id="IPR050534">
    <property type="entry name" value="Coronavir_polyprotein_1ab"/>
</dbReference>
<keyword evidence="2" id="KW-0067">ATP-binding</keyword>
<evidence type="ECO:0000256" key="1">
    <source>
        <dbReference type="ARBA" id="ARBA00022741"/>
    </source>
</evidence>
<sequence length="740" mass="85413">MELSGRVKNIIFKNTENGFTVFVLKNDDGNIVCNGTFENLKKNEYVILEGEYIIHKKYGRQFKTISMGTPDDILIYDLETYLGKGQFKGIGVVAAKKIVERFGTNAVTIIENEPDRLTEINGITEKKAYELSKQFQKNRLERDAIVFLQKYNVPVKKCMEIYKKYGEKVYEVIGKDPYRLTYDIEGIDFETAEKIENKVGIKAVESRLKAGIMYYLKNDLNNGNTYSIYEKLISDTTAWLDVDEKYIYMACDALIIEKKIMVINVADEKRVMLPELFFYEKEVAKTLLKLDSEKHIENDEYLFNIQAIERNTMISYSDTQKQAVYLAQKHGLLIIVGGAGSGKTVTIDLITKYFDELGKKIVLCAPTGRAAQRLVDLTGKEAKTIHRLLGISGMNDQKEYGFQFFKKENELLDADVIIIDEMSMVDIFIFYELCRVIKPRTRLILVGDIRQLPSVLAGNILRDLVESNCFTVLNLQSIFRQKTDNDIFSAIKMIEDKKMPNLNILSNEFSFLKAVETDDIKYLLIRECEKKAKFLNCKTTDIQVLVLERKGNWGAENMNIFLQSYFNPPNIEHKQISYNHLNTSYIFREGDKVMHIMNDYERKVYTGKLDDLIYNETGLFNGEVGVIVKIDPDKEELIVKYDDNRYVIYQKKDLDLLELAYVQTVHKSQGGEYPGCILFMLEDSRILSIELLYTAITRAKKSLTIIGQEQIIVNAMERNVKRYTSLVDQLNEEKLSLENR</sequence>
<accession>A0A3R6EIH3</accession>
<dbReference type="InterPro" id="IPR027417">
    <property type="entry name" value="P-loop_NTPase"/>
</dbReference>
<keyword evidence="5" id="KW-0378">Hydrolase</keyword>
<dbReference type="Gene3D" id="1.10.150.20">
    <property type="entry name" value="5' to 3' exonuclease, C-terminal subdomain"/>
    <property type="match status" value="1"/>
</dbReference>
<evidence type="ECO:0000256" key="3">
    <source>
        <dbReference type="SAM" id="Coils"/>
    </source>
</evidence>
<dbReference type="InterPro" id="IPR029493">
    <property type="entry name" value="RecD2-like_HHH"/>
</dbReference>
<dbReference type="GO" id="GO:0006310">
    <property type="term" value="P:DNA recombination"/>
    <property type="evidence" value="ECO:0007669"/>
    <property type="project" value="TreeGrafter"/>
</dbReference>
<dbReference type="InterPro" id="IPR055446">
    <property type="entry name" value="RecD2_N_OB"/>
</dbReference>
<dbReference type="CDD" id="cd18809">
    <property type="entry name" value="SF1_C_RecD"/>
    <property type="match status" value="1"/>
</dbReference>
<dbReference type="PANTHER" id="PTHR43788">
    <property type="entry name" value="DNA2/NAM7 HELICASE FAMILY MEMBER"/>
    <property type="match status" value="1"/>
</dbReference>
<dbReference type="RefSeq" id="WP_118599050.1">
    <property type="nucleotide sequence ID" value="NZ_QSHO01000020.1"/>
</dbReference>
<dbReference type="Proteomes" id="UP000283513">
    <property type="component" value="Unassembled WGS sequence"/>
</dbReference>
<name>A0A3R6EIH3_9FIRM</name>
<keyword evidence="5" id="KW-0347">Helicase</keyword>
<dbReference type="Pfam" id="PF13245">
    <property type="entry name" value="AAA_19"/>
    <property type="match status" value="1"/>
</dbReference>
<dbReference type="GO" id="GO:0017116">
    <property type="term" value="F:single-stranded DNA helicase activity"/>
    <property type="evidence" value="ECO:0007669"/>
    <property type="project" value="TreeGrafter"/>
</dbReference>
<dbReference type="PANTHER" id="PTHR43788:SF6">
    <property type="entry name" value="DNA HELICASE B"/>
    <property type="match status" value="1"/>
</dbReference>